<dbReference type="RefSeq" id="WP_051793611.1">
    <property type="nucleotide sequence ID" value="NZ_QHKI01000009.1"/>
</dbReference>
<proteinExistence type="predicted"/>
<sequence length="139" mass="14325">MRKILAVPVVAATLALTLVAPAAATSPSQVIMLPGATSAEGPFTGASKLVEGVDIPGADGLVLEGRRLWAVQFANQVSRWQLSDDLTSGTADGVITDPRFAEPVTAAKFGDRLAVVNSHLSTGFPPKSPTYEVVLVDAG</sequence>
<evidence type="ECO:0000256" key="1">
    <source>
        <dbReference type="SAM" id="SignalP"/>
    </source>
</evidence>
<dbReference type="OrthoDB" id="504981at2"/>
<organism evidence="2 3">
    <name type="scientific">Kibdelosporangium aridum</name>
    <dbReference type="NCBI Taxonomy" id="2030"/>
    <lineage>
        <taxon>Bacteria</taxon>
        <taxon>Bacillati</taxon>
        <taxon>Actinomycetota</taxon>
        <taxon>Actinomycetes</taxon>
        <taxon>Pseudonocardiales</taxon>
        <taxon>Pseudonocardiaceae</taxon>
        <taxon>Kibdelosporangium</taxon>
    </lineage>
</organism>
<dbReference type="AlphaFoldDB" id="A0A428ZDT3"/>
<dbReference type="EMBL" id="QHKI01000009">
    <property type="protein sequence ID" value="RSM86253.1"/>
    <property type="molecule type" value="Genomic_DNA"/>
</dbReference>
<gene>
    <name evidence="2" type="ORF">DMH04_13840</name>
</gene>
<feature type="signal peptide" evidence="1">
    <location>
        <begin position="1"/>
        <end position="22"/>
    </location>
</feature>
<keyword evidence="1" id="KW-0732">Signal</keyword>
<reference evidence="2 3" key="1">
    <citation type="submission" date="2018-05" db="EMBL/GenBank/DDBJ databases">
        <title>Evolution of GPA BGCs.</title>
        <authorList>
            <person name="Waglechner N."/>
            <person name="Wright G.D."/>
        </authorList>
    </citation>
    <scope>NUCLEOTIDE SEQUENCE [LARGE SCALE GENOMIC DNA]</scope>
    <source>
        <strain evidence="2 3">A82846</strain>
    </source>
</reference>
<evidence type="ECO:0000313" key="2">
    <source>
        <dbReference type="EMBL" id="RSM86253.1"/>
    </source>
</evidence>
<evidence type="ECO:0000313" key="3">
    <source>
        <dbReference type="Proteomes" id="UP000287547"/>
    </source>
</evidence>
<name>A0A428ZDT3_KIBAR</name>
<feature type="chain" id="PRO_5038786695" evidence="1">
    <location>
        <begin position="23"/>
        <end position="139"/>
    </location>
</feature>
<accession>A0A428ZDT3</accession>
<dbReference type="Proteomes" id="UP000287547">
    <property type="component" value="Unassembled WGS sequence"/>
</dbReference>
<protein>
    <submittedName>
        <fullName evidence="2">Uncharacterized protein</fullName>
    </submittedName>
</protein>
<comment type="caution">
    <text evidence="2">The sequence shown here is derived from an EMBL/GenBank/DDBJ whole genome shotgun (WGS) entry which is preliminary data.</text>
</comment>